<feature type="compositionally biased region" description="Low complexity" evidence="4">
    <location>
        <begin position="68"/>
        <end position="94"/>
    </location>
</feature>
<dbReference type="InterPro" id="IPR000536">
    <property type="entry name" value="Nucl_hrmn_rcpt_lig-bd"/>
</dbReference>
<evidence type="ECO:0000313" key="7">
    <source>
        <dbReference type="Proteomes" id="UP000728185"/>
    </source>
</evidence>
<evidence type="ECO:0000256" key="2">
    <source>
        <dbReference type="ARBA" id="ARBA00023163"/>
    </source>
</evidence>
<dbReference type="PANTHER" id="PTHR24085:SF4">
    <property type="entry name" value="NUCLEAR HORMONE RECEPTOR HR38-RELATED"/>
    <property type="match status" value="1"/>
</dbReference>
<dbReference type="GO" id="GO:0000981">
    <property type="term" value="F:DNA-binding transcription factor activity, RNA polymerase II-specific"/>
    <property type="evidence" value="ECO:0007669"/>
    <property type="project" value="TreeGrafter"/>
</dbReference>
<feature type="region of interest" description="Disordered" evidence="4">
    <location>
        <begin position="68"/>
        <end position="100"/>
    </location>
</feature>
<evidence type="ECO:0000256" key="3">
    <source>
        <dbReference type="ARBA" id="ARBA00023170"/>
    </source>
</evidence>
<organism evidence="6 7">
    <name type="scientific">Fasciolopsis buskii</name>
    <dbReference type="NCBI Taxonomy" id="27845"/>
    <lineage>
        <taxon>Eukaryota</taxon>
        <taxon>Metazoa</taxon>
        <taxon>Spiralia</taxon>
        <taxon>Lophotrochozoa</taxon>
        <taxon>Platyhelminthes</taxon>
        <taxon>Trematoda</taxon>
        <taxon>Digenea</taxon>
        <taxon>Plagiorchiida</taxon>
        <taxon>Echinostomata</taxon>
        <taxon>Echinostomatoidea</taxon>
        <taxon>Fasciolidae</taxon>
        <taxon>Fasciolopsis</taxon>
    </lineage>
</organism>
<dbReference type="GO" id="GO:0035259">
    <property type="term" value="F:nuclear glucocorticoid receptor binding"/>
    <property type="evidence" value="ECO:0007669"/>
    <property type="project" value="TreeGrafter"/>
</dbReference>
<dbReference type="InterPro" id="IPR035500">
    <property type="entry name" value="NHR-like_dom_sf"/>
</dbReference>
<dbReference type="Proteomes" id="UP000728185">
    <property type="component" value="Unassembled WGS sequence"/>
</dbReference>
<evidence type="ECO:0000256" key="1">
    <source>
        <dbReference type="ARBA" id="ARBA00023015"/>
    </source>
</evidence>
<dbReference type="PROSITE" id="PS51843">
    <property type="entry name" value="NR_LBD"/>
    <property type="match status" value="1"/>
</dbReference>
<dbReference type="SUPFAM" id="SSF48508">
    <property type="entry name" value="Nuclear receptor ligand-binding domain"/>
    <property type="match status" value="1"/>
</dbReference>
<dbReference type="EMBL" id="LUCM01002853">
    <property type="protein sequence ID" value="KAA0196723.1"/>
    <property type="molecule type" value="Genomic_DNA"/>
</dbReference>
<dbReference type="AlphaFoldDB" id="A0A8E0RY26"/>
<dbReference type="GO" id="GO:0005667">
    <property type="term" value="C:transcription regulator complex"/>
    <property type="evidence" value="ECO:0007669"/>
    <property type="project" value="TreeGrafter"/>
</dbReference>
<proteinExistence type="predicted"/>
<dbReference type="Gene3D" id="1.10.565.10">
    <property type="entry name" value="Retinoid X Receptor"/>
    <property type="match status" value="1"/>
</dbReference>
<dbReference type="GO" id="GO:0005634">
    <property type="term" value="C:nucleus"/>
    <property type="evidence" value="ECO:0007669"/>
    <property type="project" value="TreeGrafter"/>
</dbReference>
<accession>A0A8E0RY26</accession>
<dbReference type="OrthoDB" id="5952118at2759"/>
<name>A0A8E0RY26_9TREM</name>
<evidence type="ECO:0000259" key="5">
    <source>
        <dbReference type="PROSITE" id="PS51843"/>
    </source>
</evidence>
<comment type="caution">
    <text evidence="6">The sequence shown here is derived from an EMBL/GenBank/DDBJ whole genome shotgun (WGS) entry which is preliminary data.</text>
</comment>
<evidence type="ECO:0000256" key="4">
    <source>
        <dbReference type="SAM" id="MobiDB-lite"/>
    </source>
</evidence>
<keyword evidence="2" id="KW-0804">Transcription</keyword>
<dbReference type="Pfam" id="PF00104">
    <property type="entry name" value="Hormone_recep"/>
    <property type="match status" value="1"/>
</dbReference>
<reference evidence="6" key="1">
    <citation type="submission" date="2019-05" db="EMBL/GenBank/DDBJ databases">
        <title>Annotation for the trematode Fasciolopsis buski.</title>
        <authorList>
            <person name="Choi Y.-J."/>
        </authorList>
    </citation>
    <scope>NUCLEOTIDE SEQUENCE</scope>
    <source>
        <strain evidence="6">HT</strain>
        <tissue evidence="6">Whole worm</tissue>
    </source>
</reference>
<dbReference type="GO" id="GO:0071376">
    <property type="term" value="P:cellular response to corticotropin-releasing hormone stimulus"/>
    <property type="evidence" value="ECO:0007669"/>
    <property type="project" value="TreeGrafter"/>
</dbReference>
<keyword evidence="7" id="KW-1185">Reference proteome</keyword>
<dbReference type="GO" id="GO:0000978">
    <property type="term" value="F:RNA polymerase II cis-regulatory region sequence-specific DNA binding"/>
    <property type="evidence" value="ECO:0007669"/>
    <property type="project" value="TreeGrafter"/>
</dbReference>
<keyword evidence="1" id="KW-0805">Transcription regulation</keyword>
<dbReference type="PANTHER" id="PTHR24085">
    <property type="entry name" value="NUCLEAR HORMONE RECEPTOR"/>
    <property type="match status" value="1"/>
</dbReference>
<keyword evidence="3" id="KW-0675">Receptor</keyword>
<sequence length="326" mass="35385">MLTNTLGSAMGLRKSGTDLVNMDRRFAEPVNATGTQRLNASSTSCSVSSTVTLLSMLTKAYDLVGPSAPTSATTPGTVSSSATGNNSSSSSFSSKLDVEQTGSLVNTRSAIDTDPDRTGVCSNLNDPRSRSPQFQLNRLCTSLQESMVEIRRYAEMVPGFMSLGNSDREVLLKLHCLDLMTLRLALRLHPITQKISDGRNSVTALSNLENSISGEMYPSVAGMTHTWMTKDNSVFIEPCTVMPQPTSLGPIPVYCLENGQTFQYEELYQAGVGGWARQLWETGMQIRALIQGDWSAVAGLAALILINYKSINCESKFSRFDLFVGF</sequence>
<evidence type="ECO:0000313" key="6">
    <source>
        <dbReference type="EMBL" id="KAA0196723.1"/>
    </source>
</evidence>
<protein>
    <recommendedName>
        <fullName evidence="5">NR LBD domain-containing protein</fullName>
    </recommendedName>
</protein>
<feature type="domain" description="NR LBD" evidence="5">
    <location>
        <begin position="100"/>
        <end position="326"/>
    </location>
</feature>
<gene>
    <name evidence="6" type="ORF">FBUS_01341</name>
</gene>